<proteinExistence type="predicted"/>
<evidence type="ECO:0000313" key="2">
    <source>
        <dbReference type="EMBL" id="BAY67846.1"/>
    </source>
</evidence>
<dbReference type="Pfam" id="PF05861">
    <property type="entry name" value="PhnI"/>
    <property type="match status" value="1"/>
</dbReference>
<reference evidence="2 3" key="1">
    <citation type="submission" date="2017-06" db="EMBL/GenBank/DDBJ databases">
        <title>Genome sequencing of cyanobaciteial culture collection at National Institute for Environmental Studies (NIES).</title>
        <authorList>
            <person name="Hirose Y."/>
            <person name="Shimura Y."/>
            <person name="Fujisawa T."/>
            <person name="Nakamura Y."/>
            <person name="Kawachi M."/>
        </authorList>
    </citation>
    <scope>NUCLEOTIDE SEQUENCE [LARGE SCALE GENOMIC DNA]</scope>
    <source>
        <strain evidence="2 3">NIES-23</strain>
    </source>
</reference>
<dbReference type="Proteomes" id="UP000217507">
    <property type="component" value="Chromosome"/>
</dbReference>
<name>A0A1Z4KFU1_ANAVA</name>
<evidence type="ECO:0000256" key="1">
    <source>
        <dbReference type="SAM" id="MobiDB-lite"/>
    </source>
</evidence>
<protein>
    <submittedName>
        <fullName evidence="2">Phosphonate metabolism protein PhnI</fullName>
    </submittedName>
</protein>
<accession>A0A1Z4KFU1</accession>
<dbReference type="InterPro" id="IPR008773">
    <property type="entry name" value="PhnI"/>
</dbReference>
<dbReference type="EMBL" id="AP018216">
    <property type="protein sequence ID" value="BAY67846.1"/>
    <property type="molecule type" value="Genomic_DNA"/>
</dbReference>
<organism evidence="2 3">
    <name type="scientific">Trichormus variabilis NIES-23</name>
    <dbReference type="NCBI Taxonomy" id="1973479"/>
    <lineage>
        <taxon>Bacteria</taxon>
        <taxon>Bacillati</taxon>
        <taxon>Cyanobacteriota</taxon>
        <taxon>Cyanophyceae</taxon>
        <taxon>Nostocales</taxon>
        <taxon>Nostocaceae</taxon>
        <taxon>Trichormus</taxon>
    </lineage>
</organism>
<sequence>MRTPTNPKFWIIPSQPSTINKKYMPYVAVKGGEQAIQNAEALLQSRRRGDPAIPELTLDQIEQQLTLAVERVMCEGSLYDRELAALAIKQSWGDLVEAIFLLRAYRTTLPRFYYSQPLDTSKMQIQRRISAIFKDVPGGQRLGTTFDYIHRLLDFKLIAEGQVPTAPEAEAITEPVPRVIDTLDREGLMQAEGYGGVGVQGCRGAGEEFCNNSQSTINSQQSTVNHQQPFDITRQPLTFPAGRDARLQNLARADEGFLLSLAYSTQRGYGRNHPFAGEIRMGEVEVVICPEELGFEIAIADITVTEVQMVNQFKGSKELPAQFTRGYGLTFGYNERKAMSMALVDRAMRAEELGETIQGPAQSVEFVLSHSDNVEAQGFVQHLKLPHYIDFQSELNLVRKIRQQQVNNQSPDSNITLKESQPLGNQNLNKENSPVGKV</sequence>
<evidence type="ECO:0000313" key="3">
    <source>
        <dbReference type="Proteomes" id="UP000217507"/>
    </source>
</evidence>
<dbReference type="GO" id="GO:0019634">
    <property type="term" value="P:organic phosphonate metabolic process"/>
    <property type="evidence" value="ECO:0007669"/>
    <property type="project" value="InterPro"/>
</dbReference>
<feature type="compositionally biased region" description="Polar residues" evidence="1">
    <location>
        <begin position="405"/>
        <end position="432"/>
    </location>
</feature>
<feature type="region of interest" description="Disordered" evidence="1">
    <location>
        <begin position="405"/>
        <end position="438"/>
    </location>
</feature>
<gene>
    <name evidence="2" type="primary">phnI</name>
    <name evidence="2" type="ORF">NIES23_06280</name>
</gene>
<dbReference type="AlphaFoldDB" id="A0A1Z4KFU1"/>